<accession>A0A2M3ZMM2</accession>
<feature type="chain" id="PRO_5014701549" evidence="1">
    <location>
        <begin position="17"/>
        <end position="116"/>
    </location>
</feature>
<feature type="signal peptide" evidence="1">
    <location>
        <begin position="1"/>
        <end position="16"/>
    </location>
</feature>
<keyword evidence="1" id="KW-0732">Signal</keyword>
<organism evidence="2">
    <name type="scientific">Anopheles braziliensis</name>
    <dbReference type="NCBI Taxonomy" id="58242"/>
    <lineage>
        <taxon>Eukaryota</taxon>
        <taxon>Metazoa</taxon>
        <taxon>Ecdysozoa</taxon>
        <taxon>Arthropoda</taxon>
        <taxon>Hexapoda</taxon>
        <taxon>Insecta</taxon>
        <taxon>Pterygota</taxon>
        <taxon>Neoptera</taxon>
        <taxon>Endopterygota</taxon>
        <taxon>Diptera</taxon>
        <taxon>Nematocera</taxon>
        <taxon>Culicoidea</taxon>
        <taxon>Culicidae</taxon>
        <taxon>Anophelinae</taxon>
        <taxon>Anopheles</taxon>
    </lineage>
</organism>
<sequence length="116" mass="13444">MMWVRSVFLLPGSVACHSSRNAPPRSVLPNLSAASWRLICQRFRRRYAAPPAHQMIPNQPFGRLRHHRSTFFAGQDRFPPRLLPLLRIPLRLLLLLPRLPALHRQQPVRLCKCSVL</sequence>
<dbReference type="EMBL" id="GGFM01009004">
    <property type="protein sequence ID" value="MBW29755.1"/>
    <property type="molecule type" value="Transcribed_RNA"/>
</dbReference>
<evidence type="ECO:0000313" key="2">
    <source>
        <dbReference type="EMBL" id="MBW29755.1"/>
    </source>
</evidence>
<evidence type="ECO:0000256" key="1">
    <source>
        <dbReference type="SAM" id="SignalP"/>
    </source>
</evidence>
<name>A0A2M3ZMM2_9DIPT</name>
<reference evidence="2" key="1">
    <citation type="submission" date="2018-01" db="EMBL/GenBank/DDBJ databases">
        <title>An insight into the sialome of Amazonian anophelines.</title>
        <authorList>
            <person name="Ribeiro J.M."/>
            <person name="Scarpassa V."/>
            <person name="Calvo E."/>
        </authorList>
    </citation>
    <scope>NUCLEOTIDE SEQUENCE</scope>
    <source>
        <tissue evidence="2">Salivary glands</tissue>
    </source>
</reference>
<dbReference type="PROSITE" id="PS51257">
    <property type="entry name" value="PROKAR_LIPOPROTEIN"/>
    <property type="match status" value="1"/>
</dbReference>
<proteinExistence type="predicted"/>
<dbReference type="AlphaFoldDB" id="A0A2M3ZMM2"/>
<protein>
    <submittedName>
        <fullName evidence="2">Putative secreted peptide</fullName>
    </submittedName>
</protein>